<evidence type="ECO:0000313" key="3">
    <source>
        <dbReference type="Proteomes" id="UP000324800"/>
    </source>
</evidence>
<dbReference type="AlphaFoldDB" id="A0A5J4V303"/>
<gene>
    <name evidence="2" type="ORF">EZS28_028013</name>
</gene>
<proteinExistence type="predicted"/>
<comment type="caution">
    <text evidence="2">The sequence shown here is derived from an EMBL/GenBank/DDBJ whole genome shotgun (WGS) entry which is preliminary data.</text>
</comment>
<dbReference type="EMBL" id="SNRW01010507">
    <property type="protein sequence ID" value="KAA6376461.1"/>
    <property type="molecule type" value="Genomic_DNA"/>
</dbReference>
<reference evidence="2 3" key="1">
    <citation type="submission" date="2019-03" db="EMBL/GenBank/DDBJ databases">
        <title>Single cell metagenomics reveals metabolic interactions within the superorganism composed of flagellate Streblomastix strix and complex community of Bacteroidetes bacteria on its surface.</title>
        <authorList>
            <person name="Treitli S.C."/>
            <person name="Kolisko M."/>
            <person name="Husnik F."/>
            <person name="Keeling P."/>
            <person name="Hampl V."/>
        </authorList>
    </citation>
    <scope>NUCLEOTIDE SEQUENCE [LARGE SCALE GENOMIC DNA]</scope>
    <source>
        <strain evidence="2">ST1C</strain>
    </source>
</reference>
<feature type="compositionally biased region" description="Basic and acidic residues" evidence="1">
    <location>
        <begin position="7"/>
        <end position="21"/>
    </location>
</feature>
<evidence type="ECO:0000256" key="1">
    <source>
        <dbReference type="SAM" id="MobiDB-lite"/>
    </source>
</evidence>
<feature type="region of interest" description="Disordered" evidence="1">
    <location>
        <begin position="1"/>
        <end position="89"/>
    </location>
</feature>
<evidence type="ECO:0000313" key="2">
    <source>
        <dbReference type="EMBL" id="KAA6376461.1"/>
    </source>
</evidence>
<protein>
    <submittedName>
        <fullName evidence="2">Uncharacterized protein</fullName>
    </submittedName>
</protein>
<organism evidence="2 3">
    <name type="scientific">Streblomastix strix</name>
    <dbReference type="NCBI Taxonomy" id="222440"/>
    <lineage>
        <taxon>Eukaryota</taxon>
        <taxon>Metamonada</taxon>
        <taxon>Preaxostyla</taxon>
        <taxon>Oxymonadida</taxon>
        <taxon>Streblomastigidae</taxon>
        <taxon>Streblomastix</taxon>
    </lineage>
</organism>
<sequence>MSMTDARTLKLVDKKDQKDTFENQTSSQGENIQSYNENNLRQQSASSQITSPIHSQTHSLSPDQKSLLPVSQTNRSTSPTKRNQYSSYSNSDALKQYTLKPREFNHLVEFTGNLTLGSQIVQGLKQKKLDNKKDNNDDDQNVLVVDEEEDEQFTEMQDRALEKQHKKTSGFASSKATLAFDQIGQNISAVQNGKINSKQSNRASESFTMKVFEDWDHEQQKKKMKQMKQKKN</sequence>
<dbReference type="Proteomes" id="UP000324800">
    <property type="component" value="Unassembled WGS sequence"/>
</dbReference>
<name>A0A5J4V303_9EUKA</name>
<accession>A0A5J4V303</accession>
<feature type="compositionally biased region" description="Polar residues" evidence="1">
    <location>
        <begin position="22"/>
        <end position="89"/>
    </location>
</feature>